<dbReference type="NCBIfam" id="TIGR00731">
    <property type="entry name" value="bL25_bact_ctc"/>
    <property type="match status" value="1"/>
</dbReference>
<comment type="similarity">
    <text evidence="5">Belongs to the bacterial ribosomal protein bL25 family. CTC subfamily.</text>
</comment>
<dbReference type="InterPro" id="IPR029751">
    <property type="entry name" value="Ribosomal_L25_dom"/>
</dbReference>
<evidence type="ECO:0000313" key="8">
    <source>
        <dbReference type="EMBL" id="MEV5510366.1"/>
    </source>
</evidence>
<feature type="domain" description="Large ribosomal subunit protein bL25 beta" evidence="7">
    <location>
        <begin position="99"/>
        <end position="178"/>
    </location>
</feature>
<dbReference type="InterPro" id="IPR020056">
    <property type="entry name" value="Rbsml_bL25/Gln-tRNA_synth_N"/>
</dbReference>
<dbReference type="Gene3D" id="2.40.240.10">
    <property type="entry name" value="Ribosomal Protein L25, Chain P"/>
    <property type="match status" value="1"/>
</dbReference>
<organism evidence="8 9">
    <name type="scientific">Streptomyces orinoci</name>
    <name type="common">Streptoverticillium orinoci</name>
    <dbReference type="NCBI Taxonomy" id="67339"/>
    <lineage>
        <taxon>Bacteria</taxon>
        <taxon>Bacillati</taxon>
        <taxon>Actinomycetota</taxon>
        <taxon>Actinomycetes</taxon>
        <taxon>Kitasatosporales</taxon>
        <taxon>Streptomycetaceae</taxon>
        <taxon>Streptomyces</taxon>
    </lineage>
</organism>
<dbReference type="RefSeq" id="WP_109279980.1">
    <property type="nucleotide sequence ID" value="NZ_JBFAUK010000031.1"/>
</dbReference>
<dbReference type="InterPro" id="IPR011035">
    <property type="entry name" value="Ribosomal_bL25/Gln-tRNA_synth"/>
</dbReference>
<keyword evidence="2 5" id="KW-0694">RNA-binding</keyword>
<dbReference type="InterPro" id="IPR037121">
    <property type="entry name" value="Ribosomal_bL25_C"/>
</dbReference>
<reference evidence="8 9" key="1">
    <citation type="submission" date="2024-06" db="EMBL/GenBank/DDBJ databases">
        <title>The Natural Products Discovery Center: Release of the First 8490 Sequenced Strains for Exploring Actinobacteria Biosynthetic Diversity.</title>
        <authorList>
            <person name="Kalkreuter E."/>
            <person name="Kautsar S.A."/>
            <person name="Yang D."/>
            <person name="Bader C.D."/>
            <person name="Teijaro C.N."/>
            <person name="Fluegel L."/>
            <person name="Davis C.M."/>
            <person name="Simpson J.R."/>
            <person name="Lauterbach L."/>
            <person name="Steele A.D."/>
            <person name="Gui C."/>
            <person name="Meng S."/>
            <person name="Li G."/>
            <person name="Viehrig K."/>
            <person name="Ye F."/>
            <person name="Su P."/>
            <person name="Kiefer A.F."/>
            <person name="Nichols A."/>
            <person name="Cepeda A.J."/>
            <person name="Yan W."/>
            <person name="Fan B."/>
            <person name="Jiang Y."/>
            <person name="Adhikari A."/>
            <person name="Zheng C.-J."/>
            <person name="Schuster L."/>
            <person name="Cowan T.M."/>
            <person name="Smanski M.J."/>
            <person name="Chevrette M.G."/>
            <person name="De Carvalho L.P.S."/>
            <person name="Shen B."/>
        </authorList>
    </citation>
    <scope>NUCLEOTIDE SEQUENCE [LARGE SCALE GENOMIC DNA]</scope>
    <source>
        <strain evidence="8 9">NPDC052347</strain>
    </source>
</reference>
<dbReference type="Proteomes" id="UP001552594">
    <property type="component" value="Unassembled WGS sequence"/>
</dbReference>
<dbReference type="CDD" id="cd00495">
    <property type="entry name" value="Ribosomal_L25_TL5_CTC"/>
    <property type="match status" value="1"/>
</dbReference>
<evidence type="ECO:0000256" key="3">
    <source>
        <dbReference type="ARBA" id="ARBA00022980"/>
    </source>
</evidence>
<dbReference type="Gene3D" id="2.170.120.20">
    <property type="entry name" value="Ribosomal protein L25, beta domain"/>
    <property type="match status" value="1"/>
</dbReference>
<dbReference type="SUPFAM" id="SSF50715">
    <property type="entry name" value="Ribosomal protein L25-like"/>
    <property type="match status" value="1"/>
</dbReference>
<dbReference type="Pfam" id="PF14693">
    <property type="entry name" value="Ribosomal_TL5_C"/>
    <property type="match status" value="1"/>
</dbReference>
<keyword evidence="3 5" id="KW-0689">Ribosomal protein</keyword>
<dbReference type="InterPro" id="IPR001021">
    <property type="entry name" value="Ribosomal_bL25_long"/>
</dbReference>
<evidence type="ECO:0000256" key="1">
    <source>
        <dbReference type="ARBA" id="ARBA00022730"/>
    </source>
</evidence>
<keyword evidence="9" id="KW-1185">Reference proteome</keyword>
<evidence type="ECO:0000313" key="9">
    <source>
        <dbReference type="Proteomes" id="UP001552594"/>
    </source>
</evidence>
<evidence type="ECO:0000256" key="5">
    <source>
        <dbReference type="HAMAP-Rule" id="MF_01334"/>
    </source>
</evidence>
<comment type="function">
    <text evidence="5">This is one of the proteins that binds to the 5S RNA in the ribosome where it forms part of the central protuberance.</text>
</comment>
<dbReference type="NCBIfam" id="NF004131">
    <property type="entry name" value="PRK05618.2-1"/>
    <property type="match status" value="1"/>
</dbReference>
<dbReference type="InterPro" id="IPR020057">
    <property type="entry name" value="Ribosomal_bL25_b-dom"/>
</dbReference>
<dbReference type="PANTHER" id="PTHR33284">
    <property type="entry name" value="RIBOSOMAL PROTEIN L25/GLN-TRNA SYNTHETASE, ANTI-CODON-BINDING DOMAIN-CONTAINING PROTEIN"/>
    <property type="match status" value="1"/>
</dbReference>
<keyword evidence="1 5" id="KW-0699">rRNA-binding</keyword>
<evidence type="ECO:0000259" key="6">
    <source>
        <dbReference type="Pfam" id="PF01386"/>
    </source>
</evidence>
<dbReference type="EMBL" id="JBFAUK010000031">
    <property type="protein sequence ID" value="MEV5510366.1"/>
    <property type="molecule type" value="Genomic_DNA"/>
</dbReference>
<dbReference type="Pfam" id="PF01386">
    <property type="entry name" value="Ribosomal_L25p"/>
    <property type="match status" value="1"/>
</dbReference>
<comment type="caution">
    <text evidence="8">The sequence shown here is derived from an EMBL/GenBank/DDBJ whole genome shotgun (WGS) entry which is preliminary data.</text>
</comment>
<proteinExistence type="inferred from homology"/>
<evidence type="ECO:0000259" key="7">
    <source>
        <dbReference type="Pfam" id="PF14693"/>
    </source>
</evidence>
<dbReference type="InterPro" id="IPR020930">
    <property type="entry name" value="Ribosomal_uL5_bac-type"/>
</dbReference>
<dbReference type="GO" id="GO:0005840">
    <property type="term" value="C:ribosome"/>
    <property type="evidence" value="ECO:0007669"/>
    <property type="project" value="UniProtKB-KW"/>
</dbReference>
<dbReference type="HAMAP" id="MF_01334">
    <property type="entry name" value="Ribosomal_bL25_CTC"/>
    <property type="match status" value="1"/>
</dbReference>
<feature type="domain" description="Large ribosomal subunit protein bL25 L25" evidence="6">
    <location>
        <begin position="6"/>
        <end position="90"/>
    </location>
</feature>
<keyword evidence="4 5" id="KW-0687">Ribonucleoprotein</keyword>
<name>A0ABV3K5E3_STRON</name>
<sequence length="195" mass="20729">MAEVKLAATVRTDFGKGAARRTRRENRVPGVIYSHGAEPKHVTVDGHALMMALKTPNVLINLDIEGKRELVIPKAVQRDPLKGFLIHTDFLAVRKGERVTVDLPVHTEGALAPGGNILEHLQDALQVEAEATHIPESVTISVEGLDAGHTVRAKDVPLPSGVTLAMDADTALLQVVPAQAEAPALESEGEQAAVS</sequence>
<accession>A0ABV3K5E3</accession>
<evidence type="ECO:0000256" key="4">
    <source>
        <dbReference type="ARBA" id="ARBA00023274"/>
    </source>
</evidence>
<gene>
    <name evidence="5" type="primary">rplY</name>
    <name evidence="5" type="synonym">ctc</name>
    <name evidence="8" type="ORF">AB0L16_28735</name>
</gene>
<evidence type="ECO:0000256" key="2">
    <source>
        <dbReference type="ARBA" id="ARBA00022884"/>
    </source>
</evidence>
<dbReference type="PANTHER" id="PTHR33284:SF1">
    <property type="entry name" value="RIBOSOMAL PROTEIN L25_GLN-TRNA SYNTHETASE, ANTI-CODON-BINDING DOMAIN-CONTAINING PROTEIN"/>
    <property type="match status" value="1"/>
</dbReference>
<comment type="subunit">
    <text evidence="5">Part of the 50S ribosomal subunit; part of the 5S rRNA/L5/L18/L25 subcomplex. Contacts the 5S rRNA. Binds to the 5S rRNA independently of L5 and L18.</text>
</comment>
<protein>
    <recommendedName>
        <fullName evidence="5">Large ribosomal subunit protein bL25</fullName>
    </recommendedName>
    <alternativeName>
        <fullName evidence="5">General stress protein CTC</fullName>
    </alternativeName>
</protein>